<dbReference type="EMBL" id="CP097505">
    <property type="protein sequence ID" value="URD93402.1"/>
    <property type="molecule type" value="Genomic_DNA"/>
</dbReference>
<evidence type="ECO:0000313" key="1">
    <source>
        <dbReference type="EMBL" id="URD93402.1"/>
    </source>
</evidence>
<dbReference type="Proteomes" id="UP001055439">
    <property type="component" value="Chromosome 3"/>
</dbReference>
<dbReference type="AlphaFoldDB" id="A0A9E7FFS9"/>
<keyword evidence="2" id="KW-1185">Reference proteome</keyword>
<sequence>MGAVQKKGCCQRQSHTFLGLLAKIKCSICSYQFNI</sequence>
<organism evidence="1 2">
    <name type="scientific">Musa troglodytarum</name>
    <name type="common">fe'i banana</name>
    <dbReference type="NCBI Taxonomy" id="320322"/>
    <lineage>
        <taxon>Eukaryota</taxon>
        <taxon>Viridiplantae</taxon>
        <taxon>Streptophyta</taxon>
        <taxon>Embryophyta</taxon>
        <taxon>Tracheophyta</taxon>
        <taxon>Spermatophyta</taxon>
        <taxon>Magnoliopsida</taxon>
        <taxon>Liliopsida</taxon>
        <taxon>Zingiberales</taxon>
        <taxon>Musaceae</taxon>
        <taxon>Musa</taxon>
    </lineage>
</organism>
<protein>
    <submittedName>
        <fullName evidence="1">Uncharacterized protein</fullName>
    </submittedName>
</protein>
<accession>A0A9E7FFS9</accession>
<gene>
    <name evidence="1" type="ORF">MUK42_33916</name>
</gene>
<evidence type="ECO:0000313" key="2">
    <source>
        <dbReference type="Proteomes" id="UP001055439"/>
    </source>
</evidence>
<proteinExistence type="predicted"/>
<dbReference type="OrthoDB" id="1936300at2759"/>
<name>A0A9E7FFS9_9LILI</name>
<reference evidence="1" key="1">
    <citation type="submission" date="2022-05" db="EMBL/GenBank/DDBJ databases">
        <title>The Musa troglodytarum L. genome provides insights into the mechanism of non-climacteric behaviour and enrichment of carotenoids.</title>
        <authorList>
            <person name="Wang J."/>
        </authorList>
    </citation>
    <scope>NUCLEOTIDE SEQUENCE</scope>
    <source>
        <tissue evidence="1">Leaf</tissue>
    </source>
</reference>